<keyword evidence="5 6" id="KW-0456">Lyase</keyword>
<comment type="function">
    <text evidence="6">Catalyzes the conversion of (8S)-3',8-cyclo-7,8-dihydroguanosine 5'-triphosphate to cyclic pyranopterin monophosphate (cPMP).</text>
</comment>
<dbReference type="UniPathway" id="UPA00344"/>
<sequence>MVLNSNARNGSDSSEGKLTHFNEQGRARMVDISGKEVTVRTAVAVSKVTMNPSTLEAIREGRIGKGDVLAVAQIAGIQGAKKTSDWIPMCHPLALNGVDIRFEDNGLDELSIQVTVKTEGKTGVEMEALTAASAAALTIYDMCKALQKDMIIGPTMLQSKSGGKNGDFNR</sequence>
<dbReference type="InterPro" id="IPR023045">
    <property type="entry name" value="MoaC"/>
</dbReference>
<name>A0A2W0CH87_9BACL</name>
<dbReference type="EMBL" id="PRLG01000021">
    <property type="protein sequence ID" value="PYY27695.1"/>
    <property type="molecule type" value="Genomic_DNA"/>
</dbReference>
<comment type="subunit">
    <text evidence="6">Homohexamer; trimer of dimers.</text>
</comment>
<evidence type="ECO:0000256" key="5">
    <source>
        <dbReference type="ARBA" id="ARBA00023239"/>
    </source>
</evidence>
<dbReference type="InterPro" id="IPR036522">
    <property type="entry name" value="MoaC_sf"/>
</dbReference>
<dbReference type="InterPro" id="IPR002820">
    <property type="entry name" value="Mopterin_CF_biosynth-C_dom"/>
</dbReference>
<evidence type="ECO:0000256" key="3">
    <source>
        <dbReference type="ARBA" id="ARBA00012575"/>
    </source>
</evidence>
<dbReference type="AlphaFoldDB" id="A0A2W0CH87"/>
<dbReference type="InterPro" id="IPR047594">
    <property type="entry name" value="MoaC_bact/euk"/>
</dbReference>
<dbReference type="NCBIfam" id="TIGR00581">
    <property type="entry name" value="moaC"/>
    <property type="match status" value="1"/>
</dbReference>
<evidence type="ECO:0000256" key="4">
    <source>
        <dbReference type="ARBA" id="ARBA00023150"/>
    </source>
</evidence>
<dbReference type="EC" id="4.6.1.17" evidence="3 6"/>
<feature type="region of interest" description="Disordered" evidence="7">
    <location>
        <begin position="1"/>
        <end position="22"/>
    </location>
</feature>
<dbReference type="Proteomes" id="UP000247459">
    <property type="component" value="Unassembled WGS sequence"/>
</dbReference>
<comment type="similarity">
    <text evidence="6">Belongs to the MoaC family.</text>
</comment>
<dbReference type="CDD" id="cd01420">
    <property type="entry name" value="MoaC_PE"/>
    <property type="match status" value="1"/>
</dbReference>
<feature type="binding site" evidence="6">
    <location>
        <begin position="89"/>
        <end position="91"/>
    </location>
    <ligand>
        <name>substrate</name>
    </ligand>
</feature>
<comment type="caution">
    <text evidence="9">The sequence shown here is derived from an EMBL/GenBank/DDBJ whole genome shotgun (WGS) entry which is preliminary data.</text>
</comment>
<evidence type="ECO:0000256" key="7">
    <source>
        <dbReference type="SAM" id="MobiDB-lite"/>
    </source>
</evidence>
<evidence type="ECO:0000256" key="2">
    <source>
        <dbReference type="ARBA" id="ARBA00005046"/>
    </source>
</evidence>
<reference evidence="9 10" key="1">
    <citation type="submission" date="2018-01" db="EMBL/GenBank/DDBJ databases">
        <title>Genome sequence of the PGP bacterium Paenibacillus illinoisensis E3.</title>
        <authorList>
            <person name="Rolli E."/>
            <person name="Marasco R."/>
            <person name="Bessem C."/>
            <person name="Michoud G."/>
            <person name="Gaiarsa S."/>
            <person name="Borin S."/>
            <person name="Daffonchio D."/>
        </authorList>
    </citation>
    <scope>NUCLEOTIDE SEQUENCE [LARGE SCALE GENOMIC DNA]</scope>
    <source>
        <strain evidence="9 10">E3</strain>
    </source>
</reference>
<dbReference type="Pfam" id="PF01967">
    <property type="entry name" value="MoaC"/>
    <property type="match status" value="1"/>
</dbReference>
<dbReference type="GO" id="GO:0061799">
    <property type="term" value="F:cyclic pyranopterin monophosphate synthase activity"/>
    <property type="evidence" value="ECO:0007669"/>
    <property type="project" value="UniProtKB-UniRule"/>
</dbReference>
<dbReference type="RefSeq" id="WP_095360672.1">
    <property type="nucleotide sequence ID" value="NZ_CP181317.1"/>
</dbReference>
<gene>
    <name evidence="6 9" type="primary">moaC</name>
    <name evidence="9" type="ORF">PIL02S_04343</name>
</gene>
<keyword evidence="4 6" id="KW-0501">Molybdenum cofactor biosynthesis</keyword>
<comment type="catalytic activity">
    <reaction evidence="1 6">
        <text>(8S)-3',8-cyclo-7,8-dihydroguanosine 5'-triphosphate = cyclic pyranopterin phosphate + diphosphate</text>
        <dbReference type="Rhea" id="RHEA:49580"/>
        <dbReference type="ChEBI" id="CHEBI:33019"/>
        <dbReference type="ChEBI" id="CHEBI:59648"/>
        <dbReference type="ChEBI" id="CHEBI:131766"/>
        <dbReference type="EC" id="4.6.1.17"/>
    </reaction>
</comment>
<evidence type="ECO:0000256" key="1">
    <source>
        <dbReference type="ARBA" id="ARBA00001637"/>
    </source>
</evidence>
<feature type="active site" evidence="6">
    <location>
        <position position="141"/>
    </location>
</feature>
<dbReference type="PANTHER" id="PTHR22960:SF29">
    <property type="entry name" value="CYCLIC PYRANOPTERIN MONOPHOSPHATE SYNTHASE"/>
    <property type="match status" value="1"/>
</dbReference>
<dbReference type="SUPFAM" id="SSF55040">
    <property type="entry name" value="Molybdenum cofactor biosynthesis protein C, MoaC"/>
    <property type="match status" value="1"/>
</dbReference>
<dbReference type="Gene3D" id="3.30.70.640">
    <property type="entry name" value="Molybdopterin cofactor biosynthesis C (MoaC) domain"/>
    <property type="match status" value="1"/>
</dbReference>
<evidence type="ECO:0000256" key="6">
    <source>
        <dbReference type="HAMAP-Rule" id="MF_01224"/>
    </source>
</evidence>
<proteinExistence type="inferred from homology"/>
<dbReference type="OrthoDB" id="9794429at2"/>
<evidence type="ECO:0000259" key="8">
    <source>
        <dbReference type="Pfam" id="PF01967"/>
    </source>
</evidence>
<feature type="domain" description="Molybdopterin cofactor biosynthesis C (MoaC)" evidence="8">
    <location>
        <begin position="29"/>
        <end position="163"/>
    </location>
</feature>
<dbReference type="GO" id="GO:0006777">
    <property type="term" value="P:Mo-molybdopterin cofactor biosynthetic process"/>
    <property type="evidence" value="ECO:0007669"/>
    <property type="project" value="UniProtKB-UniRule"/>
</dbReference>
<evidence type="ECO:0000313" key="9">
    <source>
        <dbReference type="EMBL" id="PYY27695.1"/>
    </source>
</evidence>
<accession>A0A2W0CH87</accession>
<dbReference type="InterPro" id="IPR050105">
    <property type="entry name" value="MoCo_biosynth_MoaA/MoaC"/>
</dbReference>
<dbReference type="PANTHER" id="PTHR22960">
    <property type="entry name" value="MOLYBDOPTERIN COFACTOR SYNTHESIS PROTEIN A"/>
    <property type="match status" value="1"/>
</dbReference>
<organism evidence="9 10">
    <name type="scientific">Paenibacillus illinoisensis</name>
    <dbReference type="NCBI Taxonomy" id="59845"/>
    <lineage>
        <taxon>Bacteria</taxon>
        <taxon>Bacillati</taxon>
        <taxon>Bacillota</taxon>
        <taxon>Bacilli</taxon>
        <taxon>Bacillales</taxon>
        <taxon>Paenibacillaceae</taxon>
        <taxon>Paenibacillus</taxon>
    </lineage>
</organism>
<comment type="pathway">
    <text evidence="2 6">Cofactor biosynthesis; molybdopterin biosynthesis.</text>
</comment>
<evidence type="ECO:0000313" key="10">
    <source>
        <dbReference type="Proteomes" id="UP000247459"/>
    </source>
</evidence>
<feature type="compositionally biased region" description="Polar residues" evidence="7">
    <location>
        <begin position="1"/>
        <end position="13"/>
    </location>
</feature>
<dbReference type="NCBIfam" id="NF006870">
    <property type="entry name" value="PRK09364.1"/>
    <property type="match status" value="1"/>
</dbReference>
<feature type="binding site" evidence="6">
    <location>
        <begin position="126"/>
        <end position="127"/>
    </location>
    <ligand>
        <name>substrate</name>
    </ligand>
</feature>
<dbReference type="HAMAP" id="MF_01224_B">
    <property type="entry name" value="MoaC_B"/>
    <property type="match status" value="1"/>
</dbReference>
<protein>
    <recommendedName>
        <fullName evidence="3 6">Cyclic pyranopterin monophosphate synthase</fullName>
        <ecNumber evidence="3 6">4.6.1.17</ecNumber>
    </recommendedName>
    <alternativeName>
        <fullName evidence="6">Molybdenum cofactor biosynthesis protein C</fullName>
    </alternativeName>
</protein>